<reference evidence="1" key="1">
    <citation type="journal article" date="2013" name="Int. J. Syst. Evol. Microbiol.">
        <title>Polycladomyces abyssicola gen. nov., sp. nov., a thermophilic filamentous bacterium isolated from hemipelagic sediment.</title>
        <authorList>
            <person name="Tsubouchi T."/>
            <person name="Shimane Y."/>
            <person name="Mori K."/>
            <person name="Usui K."/>
            <person name="Hiraki T."/>
            <person name="Tame A."/>
            <person name="Uematsu K."/>
            <person name="Maruyama T."/>
            <person name="Hatada Y."/>
        </authorList>
    </citation>
    <scope>NUCLEOTIDE SEQUENCE</scope>
    <source>
        <strain evidence="1">JIR-001</strain>
    </source>
</reference>
<dbReference type="AlphaFoldDB" id="A0A8D5UE10"/>
<reference evidence="1" key="2">
    <citation type="journal article" date="2021" name="Microbiol. Resour. Announc.">
        <title>Complete Genome Sequence of Polycladomyces abyssicola JIR-001T, Isolated from Hemipelagic Sediment in Deep Seawater.</title>
        <authorList>
            <person name="Tsubouchi T."/>
            <person name="Kaneko Y."/>
        </authorList>
    </citation>
    <scope>NUCLEOTIDE SEQUENCE</scope>
    <source>
        <strain evidence="1">JIR-001</strain>
    </source>
</reference>
<evidence type="ECO:0000313" key="1">
    <source>
        <dbReference type="EMBL" id="BCU81701.1"/>
    </source>
</evidence>
<proteinExistence type="predicted"/>
<sequence>MGTRDVTKRIDQSCYHHPKRQGDADVGNAVRQLIDDNRTCPCKHQKIRTNEFCNPFPVH</sequence>
<dbReference type="Proteomes" id="UP000677436">
    <property type="component" value="Chromosome"/>
</dbReference>
<dbReference type="KEGG" id="pabs:JIR001_14840"/>
<evidence type="ECO:0000313" key="2">
    <source>
        <dbReference type="Proteomes" id="UP000677436"/>
    </source>
</evidence>
<name>A0A8D5UE10_9BACL</name>
<keyword evidence="2" id="KW-1185">Reference proteome</keyword>
<dbReference type="EMBL" id="AP024601">
    <property type="protein sequence ID" value="BCU81701.1"/>
    <property type="molecule type" value="Genomic_DNA"/>
</dbReference>
<protein>
    <submittedName>
        <fullName evidence="1">Uncharacterized protein</fullName>
    </submittedName>
</protein>
<organism evidence="1 2">
    <name type="scientific">Polycladomyces abyssicola</name>
    <dbReference type="NCBI Taxonomy" id="1125966"/>
    <lineage>
        <taxon>Bacteria</taxon>
        <taxon>Bacillati</taxon>
        <taxon>Bacillota</taxon>
        <taxon>Bacilli</taxon>
        <taxon>Bacillales</taxon>
        <taxon>Thermoactinomycetaceae</taxon>
        <taxon>Polycladomyces</taxon>
    </lineage>
</organism>
<accession>A0A8D5UE10</accession>
<gene>
    <name evidence="1" type="ORF">JIR001_14840</name>
</gene>